<dbReference type="EMBL" id="JABFAF010000003">
    <property type="protein sequence ID" value="MBA0851610.1"/>
    <property type="molecule type" value="Genomic_DNA"/>
</dbReference>
<dbReference type="Proteomes" id="UP000593576">
    <property type="component" value="Unassembled WGS sequence"/>
</dbReference>
<keyword evidence="1" id="KW-0472">Membrane</keyword>
<gene>
    <name evidence="2" type="ORF">Goshw_022884</name>
</gene>
<evidence type="ECO:0008006" key="4">
    <source>
        <dbReference type="Google" id="ProtNLM"/>
    </source>
</evidence>
<comment type="caution">
    <text evidence="2">The sequence shown here is derived from an EMBL/GenBank/DDBJ whole genome shotgun (WGS) entry which is preliminary data.</text>
</comment>
<feature type="transmembrane region" description="Helical" evidence="1">
    <location>
        <begin position="26"/>
        <end position="47"/>
    </location>
</feature>
<evidence type="ECO:0000313" key="2">
    <source>
        <dbReference type="EMBL" id="MBA0851610.1"/>
    </source>
</evidence>
<reference evidence="2 3" key="1">
    <citation type="journal article" date="2019" name="Genome Biol. Evol.">
        <title>Insights into the evolution of the New World diploid cottons (Gossypium, subgenus Houzingenia) based on genome sequencing.</title>
        <authorList>
            <person name="Grover C.E."/>
            <person name="Arick M.A. 2nd"/>
            <person name="Thrash A."/>
            <person name="Conover J.L."/>
            <person name="Sanders W.S."/>
            <person name="Peterson D.G."/>
            <person name="Frelichowski J.E."/>
            <person name="Scheffler J.A."/>
            <person name="Scheffler B.E."/>
            <person name="Wendel J.F."/>
        </authorList>
    </citation>
    <scope>NUCLEOTIDE SEQUENCE [LARGE SCALE GENOMIC DNA]</scope>
    <source>
        <strain evidence="2">1</strain>
        <tissue evidence="2">Leaf</tissue>
    </source>
</reference>
<evidence type="ECO:0000256" key="1">
    <source>
        <dbReference type="SAM" id="Phobius"/>
    </source>
</evidence>
<keyword evidence="3" id="KW-1185">Reference proteome</keyword>
<keyword evidence="1" id="KW-0812">Transmembrane</keyword>
<dbReference type="PANTHER" id="PTHR36050">
    <property type="entry name" value="O-FUCOSYLTRANSFERASE 30"/>
    <property type="match status" value="1"/>
</dbReference>
<dbReference type="AlphaFoldDB" id="A0A7J9KYS7"/>
<protein>
    <recommendedName>
        <fullName evidence="4">O-fucosyltransferase family protein</fullName>
    </recommendedName>
</protein>
<evidence type="ECO:0000313" key="3">
    <source>
        <dbReference type="Proteomes" id="UP000593576"/>
    </source>
</evidence>
<organism evidence="2 3">
    <name type="scientific">Gossypium schwendimanii</name>
    <name type="common">Cotton</name>
    <dbReference type="NCBI Taxonomy" id="34291"/>
    <lineage>
        <taxon>Eukaryota</taxon>
        <taxon>Viridiplantae</taxon>
        <taxon>Streptophyta</taxon>
        <taxon>Embryophyta</taxon>
        <taxon>Tracheophyta</taxon>
        <taxon>Spermatophyta</taxon>
        <taxon>Magnoliopsida</taxon>
        <taxon>eudicotyledons</taxon>
        <taxon>Gunneridae</taxon>
        <taxon>Pentapetalae</taxon>
        <taxon>rosids</taxon>
        <taxon>malvids</taxon>
        <taxon>Malvales</taxon>
        <taxon>Malvaceae</taxon>
        <taxon>Malvoideae</taxon>
        <taxon>Gossypium</taxon>
    </lineage>
</organism>
<dbReference type="PANTHER" id="PTHR36050:SF1">
    <property type="entry name" value="O-FUCOSYLTRANSFERASE 30"/>
    <property type="match status" value="1"/>
</dbReference>
<sequence length="574" mass="64328">MFNLNKTIPTPKLWSKKKSQQRRSPFFFLSLFLLSLIFLFFLTFTSIPKSLFSSSSSKTTALSLQFPHCEIRISGEKFLWYAPHSGFSNQLSEFKNALLMAGILNRTLIIPPILSHHAIALGSCPKFRVQSPKEIRVSVWDHVIELITSGRKVRWRLRRRAVLCVVEKGEGEEKLERGVRKECRARNRGTVPSLRSCFCFDCACICSCRYVSIADIIDISSVLSSSHVRAVDFRVFVSSWCGLDLDLACSKEPNTQPTYLVDSLKQCGSLLSGVDGNIDRCLFAVDDDCRTTVWTYGNDEADGALDSFQPNEQLKKKKKISYVRRRRDVYKTLGPGSKADSATVLAFGTLFTAPYKGSELYIDIQKAPRDSKIQSLIKKIKFLPFVPEIISAGKQFAVQTVKAPFLCAQLRLLDGQFKNHWEATFSGLKQKLDSLSQTGSRPIHVFVMTDLPRGNWTGNYLGDLAKDSTNFKLYFMNEEDSLVMETAKKLALAGHGLRFGSSLGGIESTDTVAKLQKHCAPHILPDILLFIEETICSCGSLGFFGTAGSTIADNIEIMRKFSSCSNQREDHKMM</sequence>
<name>A0A7J9KYS7_GOSSC</name>
<dbReference type="OrthoDB" id="1882547at2759"/>
<accession>A0A7J9KYS7</accession>
<dbReference type="Gene3D" id="3.40.50.11340">
    <property type="match status" value="1"/>
</dbReference>
<keyword evidence="1" id="KW-1133">Transmembrane helix</keyword>
<proteinExistence type="predicted"/>